<feature type="domain" description="G-protein coupled receptors family 1 profile" evidence="8">
    <location>
        <begin position="66"/>
        <end position="283"/>
    </location>
</feature>
<evidence type="ECO:0000256" key="1">
    <source>
        <dbReference type="ARBA" id="ARBA00004370"/>
    </source>
</evidence>
<evidence type="ECO:0000256" key="2">
    <source>
        <dbReference type="ARBA" id="ARBA00022692"/>
    </source>
</evidence>
<dbReference type="PANTHER" id="PTHR46641">
    <property type="entry name" value="FMRFAMIDE RECEPTOR-RELATED"/>
    <property type="match status" value="1"/>
</dbReference>
<dbReference type="EMBL" id="CAXITT010000699">
    <property type="protein sequence ID" value="CAL1545331.1"/>
    <property type="molecule type" value="Genomic_DNA"/>
</dbReference>
<keyword evidence="3 7" id="KW-1133">Transmembrane helix</keyword>
<dbReference type="SUPFAM" id="SSF81321">
    <property type="entry name" value="Family A G protein-coupled receptor-like"/>
    <property type="match status" value="2"/>
</dbReference>
<dbReference type="CDD" id="cd14978">
    <property type="entry name" value="7tmA_FMRFamide_R-like"/>
    <property type="match status" value="1"/>
</dbReference>
<dbReference type="GO" id="GO:0016020">
    <property type="term" value="C:membrane"/>
    <property type="evidence" value="ECO:0007669"/>
    <property type="project" value="UniProtKB-SubCell"/>
</dbReference>
<dbReference type="InterPro" id="IPR017452">
    <property type="entry name" value="GPCR_Rhodpsn_7TM"/>
</dbReference>
<reference evidence="9 10" key="1">
    <citation type="submission" date="2024-04" db="EMBL/GenBank/DDBJ databases">
        <authorList>
            <consortium name="Genoscope - CEA"/>
            <person name="William W."/>
        </authorList>
    </citation>
    <scope>NUCLEOTIDE SEQUENCE [LARGE SCALE GENOMIC DNA]</scope>
</reference>
<feature type="transmembrane region" description="Helical" evidence="7">
    <location>
        <begin position="224"/>
        <end position="249"/>
    </location>
</feature>
<protein>
    <recommendedName>
        <fullName evidence="8">G-protein coupled receptors family 1 profile domain-containing protein</fullName>
    </recommendedName>
</protein>
<dbReference type="InterPro" id="IPR052954">
    <property type="entry name" value="GPCR-Ligand_Int"/>
</dbReference>
<dbReference type="InterPro" id="IPR000276">
    <property type="entry name" value="GPCR_Rhodpsn"/>
</dbReference>
<dbReference type="PRINTS" id="PR00237">
    <property type="entry name" value="GPCRRHODOPSN"/>
</dbReference>
<evidence type="ECO:0000259" key="8">
    <source>
        <dbReference type="PROSITE" id="PS50262"/>
    </source>
</evidence>
<comment type="similarity">
    <text evidence="5">Belongs to the G-protein coupled receptor 1 family.</text>
</comment>
<evidence type="ECO:0000313" key="10">
    <source>
        <dbReference type="Proteomes" id="UP001497497"/>
    </source>
</evidence>
<evidence type="ECO:0000256" key="5">
    <source>
        <dbReference type="RuleBase" id="RU000688"/>
    </source>
</evidence>
<evidence type="ECO:0000256" key="6">
    <source>
        <dbReference type="SAM" id="MobiDB-lite"/>
    </source>
</evidence>
<dbReference type="Proteomes" id="UP001497497">
    <property type="component" value="Unassembled WGS sequence"/>
</dbReference>
<keyword evidence="5" id="KW-0807">Transducer</keyword>
<evidence type="ECO:0000256" key="4">
    <source>
        <dbReference type="ARBA" id="ARBA00023136"/>
    </source>
</evidence>
<keyword evidence="5" id="KW-0297">G-protein coupled receptor</keyword>
<comment type="subcellular location">
    <subcellularLocation>
        <location evidence="1">Membrane</location>
    </subcellularLocation>
</comment>
<keyword evidence="5" id="KW-0675">Receptor</keyword>
<dbReference type="Pfam" id="PF00001">
    <property type="entry name" value="7tm_1"/>
    <property type="match status" value="1"/>
</dbReference>
<dbReference type="PROSITE" id="PS50262">
    <property type="entry name" value="G_PROTEIN_RECEP_F1_2"/>
    <property type="match status" value="1"/>
</dbReference>
<dbReference type="AlphaFoldDB" id="A0AAV2II89"/>
<keyword evidence="2 5" id="KW-0812">Transmembrane</keyword>
<evidence type="ECO:0000313" key="9">
    <source>
        <dbReference type="EMBL" id="CAL1545331.1"/>
    </source>
</evidence>
<gene>
    <name evidence="9" type="ORF">GSLYS_00018814001</name>
</gene>
<feature type="region of interest" description="Disordered" evidence="6">
    <location>
        <begin position="629"/>
        <end position="684"/>
    </location>
</feature>
<feature type="transmembrane region" description="Helical" evidence="7">
    <location>
        <begin position="691"/>
        <end position="715"/>
    </location>
</feature>
<name>A0AAV2II89_LYMST</name>
<organism evidence="9 10">
    <name type="scientific">Lymnaea stagnalis</name>
    <name type="common">Great pond snail</name>
    <name type="synonym">Helix stagnalis</name>
    <dbReference type="NCBI Taxonomy" id="6523"/>
    <lineage>
        <taxon>Eukaryota</taxon>
        <taxon>Metazoa</taxon>
        <taxon>Spiralia</taxon>
        <taxon>Lophotrochozoa</taxon>
        <taxon>Mollusca</taxon>
        <taxon>Gastropoda</taxon>
        <taxon>Heterobranchia</taxon>
        <taxon>Euthyneura</taxon>
        <taxon>Panpulmonata</taxon>
        <taxon>Hygrophila</taxon>
        <taxon>Lymnaeoidea</taxon>
        <taxon>Lymnaeidae</taxon>
        <taxon>Lymnaea</taxon>
    </lineage>
</organism>
<feature type="compositionally biased region" description="Basic and acidic residues" evidence="6">
    <location>
        <begin position="452"/>
        <end position="464"/>
    </location>
</feature>
<dbReference type="Gene3D" id="1.20.1070.10">
    <property type="entry name" value="Rhodopsin 7-helix transmembrane proteins"/>
    <property type="match status" value="2"/>
</dbReference>
<accession>A0AAV2II89</accession>
<feature type="transmembrane region" description="Helical" evidence="7">
    <location>
        <begin position="168"/>
        <end position="188"/>
    </location>
</feature>
<keyword evidence="10" id="KW-1185">Reference proteome</keyword>
<proteinExistence type="inferred from homology"/>
<dbReference type="PROSITE" id="PS00237">
    <property type="entry name" value="G_PROTEIN_RECEP_F1_1"/>
    <property type="match status" value="1"/>
</dbReference>
<feature type="transmembrane region" description="Helical" evidence="7">
    <location>
        <begin position="86"/>
        <end position="108"/>
    </location>
</feature>
<evidence type="ECO:0000256" key="3">
    <source>
        <dbReference type="ARBA" id="ARBA00022989"/>
    </source>
</evidence>
<feature type="region of interest" description="Disordered" evidence="6">
    <location>
        <begin position="452"/>
        <end position="480"/>
    </location>
</feature>
<dbReference type="PANTHER" id="PTHR46641:SF25">
    <property type="entry name" value="CNMAMIDE RECEPTOR-RELATED"/>
    <property type="match status" value="1"/>
</dbReference>
<evidence type="ECO:0000256" key="7">
    <source>
        <dbReference type="SAM" id="Phobius"/>
    </source>
</evidence>
<feature type="transmembrane region" description="Helical" evidence="7">
    <location>
        <begin position="128"/>
        <end position="147"/>
    </location>
</feature>
<sequence>MPDFEMWPSLDYGDGDVDPHHRNYSFGDHELVGDAHVIDTHSAAYVTSGLLWVYAAPFVLVVGTIGSVLSLLVLCRKSMRSQTTMFYLAVLAVTDIMVLYTGLVRLWLEHAHDIYIRHHSDAACKLHTFVVYISLDCSAWILVAVSVDRCLYVTWPHRAKIWCTIRNARITVTAIAAAVGLVNLHFFWTYQLEGDEHNRIYSNGGMKCYAVTSSPFTVRFVENVWPWIDLCVYCLFPFLFMMISNGIIIQQLVRSERNMKSHAKRLFFRRSRSKSALKTRRQVSTQSNDVILTAAKDEPVSEKCANSHMILGFPDDLRTASDVLPQKSDGTQHMRATKNNCTNGGGAFLTVTQETRFESRVTSPHKETSSSNGAAFDLLHPKSYHASTQCRTLKSSGHDTIPLGLLSIPGGADDFINDRPCPDLLNFESRDKINNETKIALGISTKRDLDMSKSRSKVDKDSHTGGHFRGWPSNSGIPDYPLPPDPKPVVSPSSVSATFAFDGADEDILLGAEPRPVKSKVRSLIKTRTSHSCKVHPLRGTSENIKKSNHATSAETLRPDLLRDGSVCESTHVRGNIPNMCHEEGIPKCESGKIRGQIHANDVGAPNEISDIDTMGADTDVSNKEVGEAKDGHAYQNGGGGSVVTRAPGEAEVAPTREPPTSKHGAASAVSGEPQPATSSRRNTSNVSTTLLVVTVTFWVLNAPIVIFIVGYTYWARGADDQVNAQLFLAWAVVNILQYINNAIHLFLYCLTSPKFRQELMTMLKNLGVGVQQLKARMSRGGVKK</sequence>
<keyword evidence="4 7" id="KW-0472">Membrane</keyword>
<dbReference type="GO" id="GO:0004930">
    <property type="term" value="F:G protein-coupled receptor activity"/>
    <property type="evidence" value="ECO:0007669"/>
    <property type="project" value="UniProtKB-KW"/>
</dbReference>
<comment type="caution">
    <text evidence="9">The sequence shown here is derived from an EMBL/GenBank/DDBJ whole genome shotgun (WGS) entry which is preliminary data.</text>
</comment>
<feature type="transmembrane region" description="Helical" evidence="7">
    <location>
        <begin position="51"/>
        <end position="74"/>
    </location>
</feature>
<feature type="transmembrane region" description="Helical" evidence="7">
    <location>
        <begin position="727"/>
        <end position="751"/>
    </location>
</feature>